<proteinExistence type="predicted"/>
<evidence type="ECO:0000313" key="1">
    <source>
        <dbReference type="EMBL" id="MDZ5660358.1"/>
    </source>
</evidence>
<protein>
    <submittedName>
        <fullName evidence="1">Uncharacterized protein</fullName>
    </submittedName>
</protein>
<sequence>MPAHVDPTPRQRMVEASVVLREGEAVTGWAALNWLGGAWFTGSTDGVDARDVPLAARRHLVAQPGFGVSQEFVSPSEVVIQDGLPVTRALRSLVFEMRYAPTLGDAVVALDMACYSDLVSLAQVAAYVAGLGPVTGVQQARDAVAEGEENSWSPQETRMRGVWTKRAGLPRPRCNVPVFTLDGRHVGTPDLLGPELGLVGQYHGSAHLSLAGAASDIRKDAAFRDLGLETVAMVASDWADVDGFVARLRAAADRARASTAVRGWTIDAPAWWTPTDTVARRRALDEAQRQRYLDYRRAA</sequence>
<accession>A0ABU5K5W8</accession>
<keyword evidence="2" id="KW-1185">Reference proteome</keyword>
<dbReference type="RefSeq" id="WP_322422915.1">
    <property type="nucleotide sequence ID" value="NZ_JAXQPW010000001.1"/>
</dbReference>
<organism evidence="1 2">
    <name type="scientific">Nocardioides renjunii</name>
    <dbReference type="NCBI Taxonomy" id="3095075"/>
    <lineage>
        <taxon>Bacteria</taxon>
        <taxon>Bacillati</taxon>
        <taxon>Actinomycetota</taxon>
        <taxon>Actinomycetes</taxon>
        <taxon>Propionibacteriales</taxon>
        <taxon>Nocardioidaceae</taxon>
        <taxon>Nocardioides</taxon>
    </lineage>
</organism>
<name>A0ABU5K5W8_9ACTN</name>
<gene>
    <name evidence="1" type="ORF">SFC79_01165</name>
</gene>
<dbReference type="EMBL" id="JAXQPW010000001">
    <property type="protein sequence ID" value="MDZ5660358.1"/>
    <property type="molecule type" value="Genomic_DNA"/>
</dbReference>
<evidence type="ECO:0000313" key="2">
    <source>
        <dbReference type="Proteomes" id="UP001291999"/>
    </source>
</evidence>
<reference evidence="1 2" key="1">
    <citation type="submission" date="2023-11" db="EMBL/GenBank/DDBJ databases">
        <title>Novel species in genus Nocardioides.</title>
        <authorList>
            <person name="Zhou H."/>
        </authorList>
    </citation>
    <scope>NUCLEOTIDE SEQUENCE [LARGE SCALE GENOMIC DNA]</scope>
    <source>
        <strain evidence="1 2">S-58</strain>
    </source>
</reference>
<comment type="caution">
    <text evidence="1">The sequence shown here is derived from an EMBL/GenBank/DDBJ whole genome shotgun (WGS) entry which is preliminary data.</text>
</comment>
<dbReference type="Proteomes" id="UP001291999">
    <property type="component" value="Unassembled WGS sequence"/>
</dbReference>